<gene>
    <name evidence="2" type="ORF">SAMN05444170_6396</name>
</gene>
<accession>A0A1M7US14</accession>
<keyword evidence="1" id="KW-0732">Signal</keyword>
<proteinExistence type="predicted"/>
<dbReference type="RefSeq" id="WP_244553108.1">
    <property type="nucleotide sequence ID" value="NZ_LT670849.1"/>
</dbReference>
<feature type="signal peptide" evidence="1">
    <location>
        <begin position="1"/>
        <end position="19"/>
    </location>
</feature>
<keyword evidence="3" id="KW-1185">Reference proteome</keyword>
<sequence length="129" mass="14412">MRRLVLCTAFGLLMSVANARDFGQWEGTDPEIRRWYQALMQPDNPAVSCCGEADAYWADSFEVDGDKYVAIVTDSRPDAPLRRKHVEVGTKIVVPNHKLKYDQSNPTGHGVIFLSRGDYVYCYVAPGGV</sequence>
<dbReference type="Proteomes" id="UP000184096">
    <property type="component" value="Chromosome I"/>
</dbReference>
<reference evidence="3" key="1">
    <citation type="submission" date="2016-11" db="EMBL/GenBank/DDBJ databases">
        <authorList>
            <person name="Varghese N."/>
            <person name="Submissions S."/>
        </authorList>
    </citation>
    <scope>NUCLEOTIDE SEQUENCE [LARGE SCALE GENOMIC DNA]</scope>
    <source>
        <strain evidence="3">GAS401</strain>
    </source>
</reference>
<protein>
    <submittedName>
        <fullName evidence="2">Uncharacterized protein</fullName>
    </submittedName>
</protein>
<evidence type="ECO:0000313" key="3">
    <source>
        <dbReference type="Proteomes" id="UP000184096"/>
    </source>
</evidence>
<name>A0A1M7US14_9BRAD</name>
<dbReference type="EMBL" id="LT670849">
    <property type="protein sequence ID" value="SHN85677.1"/>
    <property type="molecule type" value="Genomic_DNA"/>
</dbReference>
<evidence type="ECO:0000256" key="1">
    <source>
        <dbReference type="SAM" id="SignalP"/>
    </source>
</evidence>
<organism evidence="2 3">
    <name type="scientific">Bradyrhizobium erythrophlei</name>
    <dbReference type="NCBI Taxonomy" id="1437360"/>
    <lineage>
        <taxon>Bacteria</taxon>
        <taxon>Pseudomonadati</taxon>
        <taxon>Pseudomonadota</taxon>
        <taxon>Alphaproteobacteria</taxon>
        <taxon>Hyphomicrobiales</taxon>
        <taxon>Nitrobacteraceae</taxon>
        <taxon>Bradyrhizobium</taxon>
    </lineage>
</organism>
<feature type="chain" id="PRO_5012929633" evidence="1">
    <location>
        <begin position="20"/>
        <end position="129"/>
    </location>
</feature>
<evidence type="ECO:0000313" key="2">
    <source>
        <dbReference type="EMBL" id="SHN85677.1"/>
    </source>
</evidence>
<dbReference type="AlphaFoldDB" id="A0A1M7US14"/>